<sequence length="514" mass="55740">MRQGRWPRRKRHAKPPQYQETNVIQKYQLYMEGRRVAPAAGRMLPSTNPYTGEVWAEIPDADQHDVARAVAAANRAFEHEWRHTAGIKRAALMIKLAGLIERDADRMSRIESTDNGKIIRETRPQMLWVGRQLRYFAGYADKLFGQQVPVDQADVLDYLSLEPYGVAALITAWNSPLALLANKLAPALAAGNCVVVKPSEHASASTLEFASLVEEAGFPPGVFNVVTGGAETGRALVEDPGVNLVSFTGSPGVGREIAAMAGRRLVPVKLELGGKSPNIVFDDADLDRAVVGALAGIFGATGQTCVAGSRLLVQRGVLDEVTQRLSARAAQIRMGDPLDPATEMGTVANEPQFRRILAAIEQARSQGARLVTGGARAEGPGLQSGYFIQPTIFTDVDNASQLAQEEIFGPVLAIIPFDTEDEAIRLANASRYGLAAGLWTRDLSRAMRVSRAMQAGSVWVNTYRALAAQAPFGGFKESGIGRERGEAGLREYLTTRNVMIDYSTEVRDPFAIRT</sequence>
<dbReference type="Gene3D" id="3.40.605.10">
    <property type="entry name" value="Aldehyde Dehydrogenase, Chain A, domain 1"/>
    <property type="match status" value="1"/>
</dbReference>
<dbReference type="FunFam" id="3.40.605.10:FF:000007">
    <property type="entry name" value="NAD/NADP-dependent betaine aldehyde dehydrogenase"/>
    <property type="match status" value="1"/>
</dbReference>
<evidence type="ECO:0000256" key="4">
    <source>
        <dbReference type="RuleBase" id="RU003345"/>
    </source>
</evidence>
<dbReference type="SUPFAM" id="SSF53720">
    <property type="entry name" value="ALDH-like"/>
    <property type="match status" value="1"/>
</dbReference>
<feature type="domain" description="Aldehyde dehydrogenase" evidence="5">
    <location>
        <begin position="42"/>
        <end position="498"/>
    </location>
</feature>
<dbReference type="EMBL" id="CP021109">
    <property type="protein sequence ID" value="ARP86550.1"/>
    <property type="molecule type" value="Genomic_DNA"/>
</dbReference>
<organism evidence="6 7">
    <name type="scientific">Bordetella genomosp. 9</name>
    <dbReference type="NCBI Taxonomy" id="1416803"/>
    <lineage>
        <taxon>Bacteria</taxon>
        <taxon>Pseudomonadati</taxon>
        <taxon>Pseudomonadota</taxon>
        <taxon>Betaproteobacteria</taxon>
        <taxon>Burkholderiales</taxon>
        <taxon>Alcaligenaceae</taxon>
        <taxon>Bordetella</taxon>
    </lineage>
</organism>
<protein>
    <submittedName>
        <fullName evidence="6">Carnitine dehydratase</fullName>
    </submittedName>
</protein>
<dbReference type="FunFam" id="3.40.605.10:FF:000026">
    <property type="entry name" value="Aldehyde dehydrogenase, putative"/>
    <property type="match status" value="1"/>
</dbReference>
<evidence type="ECO:0000256" key="1">
    <source>
        <dbReference type="ARBA" id="ARBA00009986"/>
    </source>
</evidence>
<evidence type="ECO:0000259" key="5">
    <source>
        <dbReference type="Pfam" id="PF00171"/>
    </source>
</evidence>
<dbReference type="PROSITE" id="PS00070">
    <property type="entry name" value="ALDEHYDE_DEHYDR_CYS"/>
    <property type="match status" value="1"/>
</dbReference>
<keyword evidence="2 4" id="KW-0560">Oxidoreductase</keyword>
<dbReference type="InterPro" id="IPR016160">
    <property type="entry name" value="Ald_DH_CS_CYS"/>
</dbReference>
<comment type="similarity">
    <text evidence="1 4">Belongs to the aldehyde dehydrogenase family.</text>
</comment>
<reference evidence="6 7" key="1">
    <citation type="submission" date="2017-05" db="EMBL/GenBank/DDBJ databases">
        <title>Complete and WGS of Bordetella genogroups.</title>
        <authorList>
            <person name="Spilker T."/>
            <person name="LiPuma J."/>
        </authorList>
    </citation>
    <scope>NUCLEOTIDE SEQUENCE [LARGE SCALE GENOMIC DNA]</scope>
    <source>
        <strain evidence="6 7">AU17164</strain>
    </source>
</reference>
<dbReference type="InterPro" id="IPR015590">
    <property type="entry name" value="Aldehyde_DH_dom"/>
</dbReference>
<dbReference type="InterPro" id="IPR029510">
    <property type="entry name" value="Ald_DH_CS_GLU"/>
</dbReference>
<dbReference type="AlphaFoldDB" id="A0A1W6YZN6"/>
<gene>
    <name evidence="6" type="ORF">CAL13_10285</name>
</gene>
<dbReference type="InterPro" id="IPR016162">
    <property type="entry name" value="Ald_DH_N"/>
</dbReference>
<dbReference type="GO" id="GO:0016620">
    <property type="term" value="F:oxidoreductase activity, acting on the aldehyde or oxo group of donors, NAD or NADP as acceptor"/>
    <property type="evidence" value="ECO:0007669"/>
    <property type="project" value="InterPro"/>
</dbReference>
<dbReference type="Gene3D" id="3.40.309.10">
    <property type="entry name" value="Aldehyde Dehydrogenase, Chain A, domain 2"/>
    <property type="match status" value="1"/>
</dbReference>
<proteinExistence type="inferred from homology"/>
<dbReference type="InterPro" id="IPR016161">
    <property type="entry name" value="Ald_DH/histidinol_DH"/>
</dbReference>
<dbReference type="CDD" id="cd07114">
    <property type="entry name" value="ALDH_DhaS"/>
    <property type="match status" value="1"/>
</dbReference>
<dbReference type="PANTHER" id="PTHR11699">
    <property type="entry name" value="ALDEHYDE DEHYDROGENASE-RELATED"/>
    <property type="match status" value="1"/>
</dbReference>
<dbReference type="Pfam" id="PF00171">
    <property type="entry name" value="Aldedh"/>
    <property type="match status" value="1"/>
</dbReference>
<evidence type="ECO:0000313" key="7">
    <source>
        <dbReference type="Proteomes" id="UP000194139"/>
    </source>
</evidence>
<keyword evidence="7" id="KW-1185">Reference proteome</keyword>
<dbReference type="FunFam" id="3.40.309.10:FF:000012">
    <property type="entry name" value="Betaine aldehyde dehydrogenase"/>
    <property type="match status" value="1"/>
</dbReference>
<accession>A0A1W6YZN6</accession>
<dbReference type="PROSITE" id="PS00687">
    <property type="entry name" value="ALDEHYDE_DEHYDR_GLU"/>
    <property type="match status" value="1"/>
</dbReference>
<evidence type="ECO:0000313" key="6">
    <source>
        <dbReference type="EMBL" id="ARP86550.1"/>
    </source>
</evidence>
<evidence type="ECO:0000256" key="2">
    <source>
        <dbReference type="ARBA" id="ARBA00023002"/>
    </source>
</evidence>
<name>A0A1W6YZN6_9BORD</name>
<dbReference type="Proteomes" id="UP000194139">
    <property type="component" value="Chromosome"/>
</dbReference>
<feature type="active site" evidence="3">
    <location>
        <position position="271"/>
    </location>
</feature>
<dbReference type="InterPro" id="IPR016163">
    <property type="entry name" value="Ald_DH_C"/>
</dbReference>
<evidence type="ECO:0000256" key="3">
    <source>
        <dbReference type="PROSITE-ProRule" id="PRU10007"/>
    </source>
</evidence>